<keyword evidence="2" id="KW-1185">Reference proteome</keyword>
<dbReference type="OrthoDB" id="2841597at2759"/>
<accession>A0A8H6RC49</accession>
<dbReference type="AlphaFoldDB" id="A0A8H6RC49"/>
<comment type="caution">
    <text evidence="1">The sequence shown here is derived from an EMBL/GenBank/DDBJ whole genome shotgun (WGS) entry which is preliminary data.</text>
</comment>
<sequence>MPPIRRPRTLSSRSVRGRGFQKKGYRDYGELYFQLKRSYAHFSRYCFVNEYGTVRDLLYNMEDSLGGEDPGLPDGLHVEFHFRKQLVIPSTEIVTRRADSEMNMDGGETIYAKVFDIDGYEYEWDCGSEWTAKPNRRPIPRVLVESEDYHKPYWMYDFGDEC</sequence>
<dbReference type="Proteomes" id="UP000660729">
    <property type="component" value="Unassembled WGS sequence"/>
</dbReference>
<name>A0A8H6RC49_9PEZI</name>
<proteinExistence type="predicted"/>
<reference evidence="1" key="1">
    <citation type="submission" date="2020-04" db="EMBL/GenBank/DDBJ databases">
        <title>Draft genome resource of the tomato pathogen Pseudocercospora fuligena.</title>
        <authorList>
            <person name="Zaccaron A."/>
        </authorList>
    </citation>
    <scope>NUCLEOTIDE SEQUENCE</scope>
    <source>
        <strain evidence="1">PF001</strain>
    </source>
</reference>
<evidence type="ECO:0000313" key="1">
    <source>
        <dbReference type="EMBL" id="KAF7187732.1"/>
    </source>
</evidence>
<evidence type="ECO:0000313" key="2">
    <source>
        <dbReference type="Proteomes" id="UP000660729"/>
    </source>
</evidence>
<organism evidence="1 2">
    <name type="scientific">Pseudocercospora fuligena</name>
    <dbReference type="NCBI Taxonomy" id="685502"/>
    <lineage>
        <taxon>Eukaryota</taxon>
        <taxon>Fungi</taxon>
        <taxon>Dikarya</taxon>
        <taxon>Ascomycota</taxon>
        <taxon>Pezizomycotina</taxon>
        <taxon>Dothideomycetes</taxon>
        <taxon>Dothideomycetidae</taxon>
        <taxon>Mycosphaerellales</taxon>
        <taxon>Mycosphaerellaceae</taxon>
        <taxon>Pseudocercospora</taxon>
    </lineage>
</organism>
<dbReference type="EMBL" id="JABCIY010000224">
    <property type="protein sequence ID" value="KAF7187732.1"/>
    <property type="molecule type" value="Genomic_DNA"/>
</dbReference>
<protein>
    <submittedName>
        <fullName evidence="1">Uncharacterized protein</fullName>
    </submittedName>
</protein>
<gene>
    <name evidence="1" type="ORF">HII31_11071</name>
</gene>